<dbReference type="AlphaFoldDB" id="A0A183MWI3"/>
<organism evidence="1 2">
    <name type="scientific">Schistosoma margrebowiei</name>
    <dbReference type="NCBI Taxonomy" id="48269"/>
    <lineage>
        <taxon>Eukaryota</taxon>
        <taxon>Metazoa</taxon>
        <taxon>Spiralia</taxon>
        <taxon>Lophotrochozoa</taxon>
        <taxon>Platyhelminthes</taxon>
        <taxon>Trematoda</taxon>
        <taxon>Digenea</taxon>
        <taxon>Strigeidida</taxon>
        <taxon>Schistosomatoidea</taxon>
        <taxon>Schistosomatidae</taxon>
        <taxon>Schistosoma</taxon>
    </lineage>
</organism>
<evidence type="ECO:0000313" key="2">
    <source>
        <dbReference type="Proteomes" id="UP000277204"/>
    </source>
</evidence>
<protein>
    <submittedName>
        <fullName evidence="1">Uncharacterized protein</fullName>
    </submittedName>
</protein>
<keyword evidence="2" id="KW-1185">Reference proteome</keyword>
<name>A0A183MWI3_9TREM</name>
<reference evidence="1 2" key="1">
    <citation type="submission" date="2018-11" db="EMBL/GenBank/DDBJ databases">
        <authorList>
            <consortium name="Pathogen Informatics"/>
        </authorList>
    </citation>
    <scope>NUCLEOTIDE SEQUENCE [LARGE SCALE GENOMIC DNA]</scope>
    <source>
        <strain evidence="1 2">Zambia</strain>
    </source>
</reference>
<evidence type="ECO:0000313" key="1">
    <source>
        <dbReference type="EMBL" id="VDP35533.1"/>
    </source>
</evidence>
<accession>A0A183MWI3</accession>
<sequence length="69" mass="8317">MLLYSSHGQQNVLHTQGVILIQSKEARKALVGWKYHASRIIKASFKYKQRNRNERYQILCTHQLKHRRR</sequence>
<gene>
    <name evidence="1" type="ORF">SMRZ_LOCUS20408</name>
</gene>
<dbReference type="EMBL" id="UZAI01018296">
    <property type="protein sequence ID" value="VDP35533.1"/>
    <property type="molecule type" value="Genomic_DNA"/>
</dbReference>
<proteinExistence type="predicted"/>
<dbReference type="Proteomes" id="UP000277204">
    <property type="component" value="Unassembled WGS sequence"/>
</dbReference>